<dbReference type="EMBL" id="UPTC01000569">
    <property type="protein sequence ID" value="VBB29244.1"/>
    <property type="molecule type" value="Genomic_DNA"/>
</dbReference>
<feature type="transmembrane region" description="Helical" evidence="1">
    <location>
        <begin position="32"/>
        <end position="51"/>
    </location>
</feature>
<reference evidence="2 3" key="1">
    <citation type="submission" date="2018-08" db="EMBL/GenBank/DDBJ databases">
        <authorList>
            <person name="Laetsch R D."/>
            <person name="Stevens L."/>
            <person name="Kumar S."/>
            <person name="Blaxter L. M."/>
        </authorList>
    </citation>
    <scope>NUCLEOTIDE SEQUENCE [LARGE SCALE GENOMIC DNA]</scope>
</reference>
<organism evidence="2 3">
    <name type="scientific">Acanthocheilonema viteae</name>
    <name type="common">Filarial nematode worm</name>
    <name type="synonym">Dipetalonema viteae</name>
    <dbReference type="NCBI Taxonomy" id="6277"/>
    <lineage>
        <taxon>Eukaryota</taxon>
        <taxon>Metazoa</taxon>
        <taxon>Ecdysozoa</taxon>
        <taxon>Nematoda</taxon>
        <taxon>Chromadorea</taxon>
        <taxon>Rhabditida</taxon>
        <taxon>Spirurina</taxon>
        <taxon>Spiruromorpha</taxon>
        <taxon>Filarioidea</taxon>
        <taxon>Onchocercidae</taxon>
        <taxon>Acanthocheilonema</taxon>
    </lineage>
</organism>
<keyword evidence="1" id="KW-0812">Transmembrane</keyword>
<keyword evidence="1" id="KW-0472">Membrane</keyword>
<sequence>MKRQCCAAAVRHKATVRLLHVKLYRYKGNCPFCFPILLLHLLVSCHLLLMSRCNTNGVAEISGYPPWHSDIYVAEELIGTELVAAFIIRLACMPERGKGGDDADSL</sequence>
<keyword evidence="1" id="KW-1133">Transmembrane helix</keyword>
<accession>A0A498S731</accession>
<evidence type="ECO:0000313" key="2">
    <source>
        <dbReference type="EMBL" id="VBB29244.1"/>
    </source>
</evidence>
<keyword evidence="3" id="KW-1185">Reference proteome</keyword>
<dbReference type="Proteomes" id="UP000276991">
    <property type="component" value="Unassembled WGS sequence"/>
</dbReference>
<dbReference type="AlphaFoldDB" id="A0A498S731"/>
<proteinExistence type="predicted"/>
<evidence type="ECO:0000313" key="3">
    <source>
        <dbReference type="Proteomes" id="UP000276991"/>
    </source>
</evidence>
<protein>
    <submittedName>
        <fullName evidence="2">Uncharacterized protein</fullName>
    </submittedName>
</protein>
<name>A0A498S731_ACAVI</name>
<evidence type="ECO:0000256" key="1">
    <source>
        <dbReference type="SAM" id="Phobius"/>
    </source>
</evidence>
<gene>
    <name evidence="2" type="ORF">NAV_LOCUS4049</name>
</gene>